<protein>
    <submittedName>
        <fullName evidence="1">Uncharacterized protein</fullName>
    </submittedName>
</protein>
<organism evidence="1 2">
    <name type="scientific">Rhodococcus zopfii</name>
    <dbReference type="NCBI Taxonomy" id="43772"/>
    <lineage>
        <taxon>Bacteria</taxon>
        <taxon>Bacillati</taxon>
        <taxon>Actinomycetota</taxon>
        <taxon>Actinomycetes</taxon>
        <taxon>Mycobacteriales</taxon>
        <taxon>Nocardiaceae</taxon>
        <taxon>Rhodococcus</taxon>
    </lineage>
</organism>
<keyword evidence="2" id="KW-1185">Reference proteome</keyword>
<comment type="caution">
    <text evidence="1">The sequence shown here is derived from an EMBL/GenBank/DDBJ whole genome shotgun (WGS) entry which is preliminary data.</text>
</comment>
<reference evidence="1 2" key="1">
    <citation type="submission" date="2019-10" db="EMBL/GenBank/DDBJ databases">
        <title>Draft Genome Assembly of Rhodococcus zopfii DSM44189.</title>
        <authorList>
            <person name="Sutton J.M."/>
            <person name="Akob D.M."/>
            <person name="Bushman T.J."/>
        </authorList>
    </citation>
    <scope>NUCLEOTIDE SEQUENCE [LARGE SCALE GENOMIC DNA]</scope>
    <source>
        <strain evidence="1 2">DSM 44189</strain>
    </source>
</reference>
<evidence type="ECO:0000313" key="2">
    <source>
        <dbReference type="Proteomes" id="UP001275440"/>
    </source>
</evidence>
<sequence>MTEPTTQLRPHRQLRLLAGQDAILDGQIPRPTVGQVGVFWLLFEEVPADPHDPTLSTIDADAEPLAPPQLEPAVDAPATMPRSWVWRILLRGDGWSATWYSLRPATGRVRLTGRLVGDFAYATTGSVRGRVLTAQTLDEATSAGRHEPGILADLDLDDVPPPPIRPSIIPRAISAAGRMLWAADEQLPLIVRVDLDHPAEVRTLVLPAPIAPQPGRTPWRLHADLEGCWIVGWYGIFRAADTAAVQRLDDHPVSASAAHMGTLLTCTSDKTATRISLWHPDGREPRHDDTTVPAGTISAVTAYDDGFRILMRRRDTWPITTFVVAVNFHGHITLGPPLGEVDDYAVLTAEPAAVIDLRGTIRTLHPDLHTEPPTRWPLPGLSGGTVGTVGTVGTHIWIEHHDPDRDLHDDRKYWLLSLTDPTGQVIARTEIHTPEPDVTIDSYGTVWITDGTITALHTPTGTLPPPLALAELLDHHQPHPPQTR</sequence>
<dbReference type="EMBL" id="WBMO01000001">
    <property type="protein sequence ID" value="MDV2474867.1"/>
    <property type="molecule type" value="Genomic_DNA"/>
</dbReference>
<gene>
    <name evidence="1" type="ORF">F8M49_04480</name>
</gene>
<dbReference type="Proteomes" id="UP001275440">
    <property type="component" value="Unassembled WGS sequence"/>
</dbReference>
<evidence type="ECO:0000313" key="1">
    <source>
        <dbReference type="EMBL" id="MDV2474867.1"/>
    </source>
</evidence>
<accession>A0ABU3WLK3</accession>
<proteinExistence type="predicted"/>
<name>A0ABU3WLK3_9NOCA</name>